<proteinExistence type="predicted"/>
<dbReference type="GO" id="GO:0005634">
    <property type="term" value="C:nucleus"/>
    <property type="evidence" value="ECO:0007669"/>
    <property type="project" value="TreeGrafter"/>
</dbReference>
<dbReference type="PANTHER" id="PTHR45740">
    <property type="entry name" value="POLY [ADP-RIBOSE] POLYMERASE"/>
    <property type="match status" value="1"/>
</dbReference>
<evidence type="ECO:0000256" key="1">
    <source>
        <dbReference type="RuleBase" id="RU362114"/>
    </source>
</evidence>
<keyword evidence="5" id="KW-1185">Reference proteome</keyword>
<evidence type="ECO:0000259" key="3">
    <source>
        <dbReference type="PROSITE" id="PS51059"/>
    </source>
</evidence>
<organism evidence="4 5">
    <name type="scientific">Halteria grandinella</name>
    <dbReference type="NCBI Taxonomy" id="5974"/>
    <lineage>
        <taxon>Eukaryota</taxon>
        <taxon>Sar</taxon>
        <taxon>Alveolata</taxon>
        <taxon>Ciliophora</taxon>
        <taxon>Intramacronucleata</taxon>
        <taxon>Spirotrichea</taxon>
        <taxon>Stichotrichia</taxon>
        <taxon>Sporadotrichida</taxon>
        <taxon>Halteriidae</taxon>
        <taxon>Halteria</taxon>
    </lineage>
</organism>
<dbReference type="Pfam" id="PF00644">
    <property type="entry name" value="PARP"/>
    <property type="match status" value="1"/>
</dbReference>
<dbReference type="EMBL" id="RRYP01001924">
    <property type="protein sequence ID" value="TNV85324.1"/>
    <property type="molecule type" value="Genomic_DNA"/>
</dbReference>
<keyword evidence="1" id="KW-0520">NAD</keyword>
<comment type="caution">
    <text evidence="4">The sequence shown here is derived from an EMBL/GenBank/DDBJ whole genome shotgun (WGS) entry which is preliminary data.</text>
</comment>
<dbReference type="PROSITE" id="PS51059">
    <property type="entry name" value="PARP_CATALYTIC"/>
    <property type="match status" value="1"/>
</dbReference>
<dbReference type="InterPro" id="IPR051712">
    <property type="entry name" value="ARTD-AVP"/>
</dbReference>
<dbReference type="EC" id="2.4.2.-" evidence="1"/>
<evidence type="ECO:0000313" key="5">
    <source>
        <dbReference type="Proteomes" id="UP000785679"/>
    </source>
</evidence>
<name>A0A8J8T7L9_HALGN</name>
<dbReference type="OrthoDB" id="6133115at2759"/>
<accession>A0A8J8T7L9</accession>
<reference evidence="4" key="1">
    <citation type="submission" date="2019-06" db="EMBL/GenBank/DDBJ databases">
        <authorList>
            <person name="Zheng W."/>
        </authorList>
    </citation>
    <scope>NUCLEOTIDE SEQUENCE</scope>
    <source>
        <strain evidence="4">QDHG01</strain>
    </source>
</reference>
<dbReference type="SUPFAM" id="SSF56399">
    <property type="entry name" value="ADP-ribosylation"/>
    <property type="match status" value="1"/>
</dbReference>
<dbReference type="InterPro" id="IPR012317">
    <property type="entry name" value="Poly(ADP-ribose)pol_cat_dom"/>
</dbReference>
<sequence length="477" mass="55664">MQHFIYRYGASVDQSIAKLKKVPWWSYWVKSSDANFAKRQDKSVDFFEFDSDQNFQIEMFYKECCEGVNRQFGDRFTIVGDQLMKQTGHTYQVWGESKDPSTWVEQNVTLAGAPQRQLRRVLKELPDEGDSQFGMIAFVMVEEEKEEANSDSIFDQIKNSDDSDNEEESKEGAINYKTQSIVIEGVPSEIAQLKQLVHSYSQVPRNFISYVDFDGIAAPDFIQALQTETKSRFKISELVVEGARIKITGFQCNQARRFVKKALVFRAKYAKFQTYPKHWEEVHIMENDLTIIKEVHNQSNEFNAIQVEFLKTMANKEIIKVERIQNPKLWQKFHVETNQLAKKLQSKQGVNIRYLYHGTRQNPPRNIYQSEQGFNANYSSEGMWGRAIYFATRSSYSDDYHYKLPDGSFQMFYARVILGKSKEMAMDRGLREPPLLEGSQFERYDSVQGFTNNTPVFMVYSNSKAYPEYLITYRDKP</sequence>
<gene>
    <name evidence="4" type="ORF">FGO68_gene8464</name>
</gene>
<dbReference type="Proteomes" id="UP000785679">
    <property type="component" value="Unassembled WGS sequence"/>
</dbReference>
<keyword evidence="1" id="KW-0328">Glycosyltransferase</keyword>
<dbReference type="Gene3D" id="3.90.228.10">
    <property type="match status" value="1"/>
</dbReference>
<keyword evidence="1" id="KW-0808">Transferase</keyword>
<evidence type="ECO:0000256" key="2">
    <source>
        <dbReference type="SAM" id="MobiDB-lite"/>
    </source>
</evidence>
<feature type="domain" description="PARP catalytic" evidence="3">
    <location>
        <begin position="275"/>
        <end position="477"/>
    </location>
</feature>
<feature type="region of interest" description="Disordered" evidence="2">
    <location>
        <begin position="147"/>
        <end position="171"/>
    </location>
</feature>
<dbReference type="PANTHER" id="PTHR45740:SF2">
    <property type="entry name" value="POLY [ADP-RIBOSE] POLYMERASE"/>
    <property type="match status" value="1"/>
</dbReference>
<dbReference type="AlphaFoldDB" id="A0A8J8T7L9"/>
<dbReference type="GO" id="GO:1990404">
    <property type="term" value="F:NAD+-protein mono-ADP-ribosyltransferase activity"/>
    <property type="evidence" value="ECO:0007669"/>
    <property type="project" value="TreeGrafter"/>
</dbReference>
<dbReference type="GO" id="GO:0003950">
    <property type="term" value="F:NAD+ poly-ADP-ribosyltransferase activity"/>
    <property type="evidence" value="ECO:0007669"/>
    <property type="project" value="UniProtKB-UniRule"/>
</dbReference>
<evidence type="ECO:0000313" key="4">
    <source>
        <dbReference type="EMBL" id="TNV85324.1"/>
    </source>
</evidence>
<protein>
    <recommendedName>
        <fullName evidence="1">Poly [ADP-ribose] polymerase</fullName>
        <shortName evidence="1">PARP</shortName>
        <ecNumber evidence="1">2.4.2.-</ecNumber>
    </recommendedName>
</protein>